<accession>A0ABC8S116</accession>
<evidence type="ECO:0000256" key="1">
    <source>
        <dbReference type="SAM" id="MobiDB-lite"/>
    </source>
</evidence>
<organism evidence="3 4">
    <name type="scientific">Ilex paraguariensis</name>
    <name type="common">yerba mate</name>
    <dbReference type="NCBI Taxonomy" id="185542"/>
    <lineage>
        <taxon>Eukaryota</taxon>
        <taxon>Viridiplantae</taxon>
        <taxon>Streptophyta</taxon>
        <taxon>Embryophyta</taxon>
        <taxon>Tracheophyta</taxon>
        <taxon>Spermatophyta</taxon>
        <taxon>Magnoliopsida</taxon>
        <taxon>eudicotyledons</taxon>
        <taxon>Gunneridae</taxon>
        <taxon>Pentapetalae</taxon>
        <taxon>asterids</taxon>
        <taxon>campanulids</taxon>
        <taxon>Aquifoliales</taxon>
        <taxon>Aquifoliaceae</taxon>
        <taxon>Ilex</taxon>
    </lineage>
</organism>
<feature type="compositionally biased region" description="Low complexity" evidence="1">
    <location>
        <begin position="64"/>
        <end position="76"/>
    </location>
</feature>
<evidence type="ECO:0000256" key="2">
    <source>
        <dbReference type="SAM" id="Phobius"/>
    </source>
</evidence>
<dbReference type="AlphaFoldDB" id="A0ABC8S116"/>
<keyword evidence="4" id="KW-1185">Reference proteome</keyword>
<keyword evidence="2" id="KW-0812">Transmembrane</keyword>
<name>A0ABC8S116_9AQUA</name>
<sequence>MTKIFFEIFLLDVGNISSLGDNSTTAPRDFGSSIDPVITSDPPEPSSINLTVDLFPYFPSAVSNVSSSSDNSTTTSHDTRSSMDPVIKSDPPKTSSTFDVYHSNKVRSPLVHLSNYDCFYLLIFLISLIVIVRLILILFGSKLCLKNLIPFTKLIHRI</sequence>
<reference evidence="3 4" key="1">
    <citation type="submission" date="2024-02" db="EMBL/GenBank/DDBJ databases">
        <authorList>
            <person name="Vignale AGUSTIN F."/>
            <person name="Sosa J E."/>
            <person name="Modenutti C."/>
        </authorList>
    </citation>
    <scope>NUCLEOTIDE SEQUENCE [LARGE SCALE GENOMIC DNA]</scope>
</reference>
<dbReference type="Proteomes" id="UP001642360">
    <property type="component" value="Unassembled WGS sequence"/>
</dbReference>
<feature type="transmembrane region" description="Helical" evidence="2">
    <location>
        <begin position="119"/>
        <end position="139"/>
    </location>
</feature>
<evidence type="ECO:0000313" key="3">
    <source>
        <dbReference type="EMBL" id="CAK9150542.1"/>
    </source>
</evidence>
<keyword evidence="2" id="KW-0472">Membrane</keyword>
<evidence type="ECO:0000313" key="4">
    <source>
        <dbReference type="Proteomes" id="UP001642360"/>
    </source>
</evidence>
<gene>
    <name evidence="3" type="ORF">ILEXP_LOCUS18696</name>
</gene>
<protein>
    <submittedName>
        <fullName evidence="3">Uncharacterized protein</fullName>
    </submittedName>
</protein>
<proteinExistence type="predicted"/>
<feature type="region of interest" description="Disordered" evidence="1">
    <location>
        <begin position="64"/>
        <end position="89"/>
    </location>
</feature>
<keyword evidence="2" id="KW-1133">Transmembrane helix</keyword>
<comment type="caution">
    <text evidence="3">The sequence shown here is derived from an EMBL/GenBank/DDBJ whole genome shotgun (WGS) entry which is preliminary data.</text>
</comment>
<dbReference type="EMBL" id="CAUOFW020002048">
    <property type="protein sequence ID" value="CAK9150542.1"/>
    <property type="molecule type" value="Genomic_DNA"/>
</dbReference>